<name>A0A8K0RHF6_9PLEO</name>
<dbReference type="AlphaFoldDB" id="A0A8K0RHF6"/>
<feature type="compositionally biased region" description="Basic and acidic residues" evidence="5">
    <location>
        <begin position="171"/>
        <end position="184"/>
    </location>
</feature>
<dbReference type="EMBL" id="JAGMVJ010000002">
    <property type="protein sequence ID" value="KAH7093036.1"/>
    <property type="molecule type" value="Genomic_DNA"/>
</dbReference>
<evidence type="ECO:0000256" key="2">
    <source>
        <dbReference type="ARBA" id="ARBA00022771"/>
    </source>
</evidence>
<feature type="region of interest" description="Disordered" evidence="5">
    <location>
        <begin position="171"/>
        <end position="214"/>
    </location>
</feature>
<evidence type="ECO:0000256" key="5">
    <source>
        <dbReference type="SAM" id="MobiDB-lite"/>
    </source>
</evidence>
<evidence type="ECO:0000256" key="4">
    <source>
        <dbReference type="ARBA" id="ARBA00023242"/>
    </source>
</evidence>
<feature type="compositionally biased region" description="Basic and acidic residues" evidence="5">
    <location>
        <begin position="60"/>
        <end position="72"/>
    </location>
</feature>
<dbReference type="Gene3D" id="3.30.160.60">
    <property type="entry name" value="Classic Zinc Finger"/>
    <property type="match status" value="1"/>
</dbReference>
<dbReference type="Proteomes" id="UP000813461">
    <property type="component" value="Unassembled WGS sequence"/>
</dbReference>
<dbReference type="GO" id="GO:0000398">
    <property type="term" value="P:mRNA splicing, via spliceosome"/>
    <property type="evidence" value="ECO:0007669"/>
    <property type="project" value="InterPro"/>
</dbReference>
<protein>
    <recommendedName>
        <fullName evidence="6">U1-type domain-containing protein</fullName>
    </recommendedName>
</protein>
<evidence type="ECO:0000256" key="3">
    <source>
        <dbReference type="ARBA" id="ARBA00022833"/>
    </source>
</evidence>
<dbReference type="PANTHER" id="PTHR45986:SF1">
    <property type="entry name" value="ZINC FINGER MATRIN-TYPE PROTEIN 2"/>
    <property type="match status" value="1"/>
</dbReference>
<reference evidence="7" key="1">
    <citation type="journal article" date="2021" name="Nat. Commun.">
        <title>Genetic determinants of endophytism in the Arabidopsis root mycobiome.</title>
        <authorList>
            <person name="Mesny F."/>
            <person name="Miyauchi S."/>
            <person name="Thiergart T."/>
            <person name="Pickel B."/>
            <person name="Atanasova L."/>
            <person name="Karlsson M."/>
            <person name="Huettel B."/>
            <person name="Barry K.W."/>
            <person name="Haridas S."/>
            <person name="Chen C."/>
            <person name="Bauer D."/>
            <person name="Andreopoulos W."/>
            <person name="Pangilinan J."/>
            <person name="LaButti K."/>
            <person name="Riley R."/>
            <person name="Lipzen A."/>
            <person name="Clum A."/>
            <person name="Drula E."/>
            <person name="Henrissat B."/>
            <person name="Kohler A."/>
            <person name="Grigoriev I.V."/>
            <person name="Martin F.M."/>
            <person name="Hacquard S."/>
        </authorList>
    </citation>
    <scope>NUCLEOTIDE SEQUENCE</scope>
    <source>
        <strain evidence="7">MPI-SDFR-AT-0120</strain>
    </source>
</reference>
<evidence type="ECO:0000313" key="7">
    <source>
        <dbReference type="EMBL" id="KAH7093036.1"/>
    </source>
</evidence>
<dbReference type="PANTHER" id="PTHR45986">
    <property type="entry name" value="ZINC FINGER MATRIN-TYPE PROTEIN 2"/>
    <property type="match status" value="1"/>
</dbReference>
<dbReference type="InterPro" id="IPR003604">
    <property type="entry name" value="Matrin/U1-like-C_Znf_C2H2"/>
</dbReference>
<dbReference type="GO" id="GO:0005681">
    <property type="term" value="C:spliceosomal complex"/>
    <property type="evidence" value="ECO:0007669"/>
    <property type="project" value="InterPro"/>
</dbReference>
<keyword evidence="3" id="KW-0862">Zinc</keyword>
<feature type="region of interest" description="Disordered" evidence="5">
    <location>
        <begin position="1"/>
        <end position="72"/>
    </location>
</feature>
<feature type="compositionally biased region" description="Basic and acidic residues" evidence="5">
    <location>
        <begin position="16"/>
        <end position="50"/>
    </location>
</feature>
<dbReference type="InterPro" id="IPR040107">
    <property type="entry name" value="Snu23"/>
</dbReference>
<dbReference type="SMART" id="SM00451">
    <property type="entry name" value="ZnF_U1"/>
    <property type="match status" value="1"/>
</dbReference>
<evidence type="ECO:0000313" key="8">
    <source>
        <dbReference type="Proteomes" id="UP000813461"/>
    </source>
</evidence>
<dbReference type="InterPro" id="IPR022755">
    <property type="entry name" value="Znf_C2H2_jaz"/>
</dbReference>
<evidence type="ECO:0000256" key="1">
    <source>
        <dbReference type="ARBA" id="ARBA00022723"/>
    </source>
</evidence>
<keyword evidence="1" id="KW-0479">Metal-binding</keyword>
<dbReference type="SUPFAM" id="SSF57667">
    <property type="entry name" value="beta-beta-alpha zinc fingers"/>
    <property type="match status" value="1"/>
</dbReference>
<keyword evidence="4" id="KW-0539">Nucleus</keyword>
<sequence length="214" mass="24552">MSGKAGAYGTQGGGDTDFRKTWDRDEMAKKAKDREAKERDEAKERYEAKAAGKSYRRRASTPEDLKQTEARSERIDWSQMIGKQTLTSAAAGVGKRGKGAGAYCQACDLTFKDNIQYVEHLNSKQHLVATGQSGEVRRATLEEVRDRLRYLKRKRDEDKFQEVTDLDTRLAMNRDKLEQEAEERRRKRNEKRRAKKNGESTAMEWNIEGDGVIR</sequence>
<proteinExistence type="predicted"/>
<dbReference type="GO" id="GO:0046540">
    <property type="term" value="C:U4/U6 x U5 tri-snRNP complex"/>
    <property type="evidence" value="ECO:0007669"/>
    <property type="project" value="TreeGrafter"/>
</dbReference>
<accession>A0A8K0RHF6</accession>
<dbReference type="OrthoDB" id="30343at2759"/>
<evidence type="ECO:0000259" key="6">
    <source>
        <dbReference type="SMART" id="SM00451"/>
    </source>
</evidence>
<comment type="caution">
    <text evidence="7">The sequence shown here is derived from an EMBL/GenBank/DDBJ whole genome shotgun (WGS) entry which is preliminary data.</text>
</comment>
<feature type="compositionally biased region" description="Basic residues" evidence="5">
    <location>
        <begin position="185"/>
        <end position="195"/>
    </location>
</feature>
<dbReference type="Pfam" id="PF12171">
    <property type="entry name" value="zf-C2H2_jaz"/>
    <property type="match status" value="1"/>
</dbReference>
<feature type="domain" description="U1-type" evidence="6">
    <location>
        <begin position="99"/>
        <end position="133"/>
    </location>
</feature>
<dbReference type="GO" id="GO:0008270">
    <property type="term" value="F:zinc ion binding"/>
    <property type="evidence" value="ECO:0007669"/>
    <property type="project" value="UniProtKB-KW"/>
</dbReference>
<keyword evidence="8" id="KW-1185">Reference proteome</keyword>
<organism evidence="7 8">
    <name type="scientific">Paraphoma chrysanthemicola</name>
    <dbReference type="NCBI Taxonomy" id="798071"/>
    <lineage>
        <taxon>Eukaryota</taxon>
        <taxon>Fungi</taxon>
        <taxon>Dikarya</taxon>
        <taxon>Ascomycota</taxon>
        <taxon>Pezizomycotina</taxon>
        <taxon>Dothideomycetes</taxon>
        <taxon>Pleosporomycetidae</taxon>
        <taxon>Pleosporales</taxon>
        <taxon>Pleosporineae</taxon>
        <taxon>Phaeosphaeriaceae</taxon>
        <taxon>Paraphoma</taxon>
    </lineage>
</organism>
<keyword evidence="2" id="KW-0863">Zinc-finger</keyword>
<gene>
    <name evidence="7" type="ORF">FB567DRAFT_161739</name>
</gene>
<dbReference type="GO" id="GO:0003676">
    <property type="term" value="F:nucleic acid binding"/>
    <property type="evidence" value="ECO:0007669"/>
    <property type="project" value="InterPro"/>
</dbReference>
<dbReference type="InterPro" id="IPR036236">
    <property type="entry name" value="Znf_C2H2_sf"/>
</dbReference>